<dbReference type="OrthoDB" id="5232919at2759"/>
<name>A0A1J9QFQ6_9EURO</name>
<dbReference type="AlphaFoldDB" id="A0A1J9QFQ6"/>
<organism evidence="2 3">
    <name type="scientific">Blastomyces percursus</name>
    <dbReference type="NCBI Taxonomy" id="1658174"/>
    <lineage>
        <taxon>Eukaryota</taxon>
        <taxon>Fungi</taxon>
        <taxon>Dikarya</taxon>
        <taxon>Ascomycota</taxon>
        <taxon>Pezizomycotina</taxon>
        <taxon>Eurotiomycetes</taxon>
        <taxon>Eurotiomycetidae</taxon>
        <taxon>Onygenales</taxon>
        <taxon>Ajellomycetaceae</taxon>
        <taxon>Blastomyces</taxon>
    </lineage>
</organism>
<proteinExistence type="predicted"/>
<comment type="caution">
    <text evidence="2">The sequence shown here is derived from an EMBL/GenBank/DDBJ whole genome shotgun (WGS) entry which is preliminary data.</text>
</comment>
<dbReference type="InterPro" id="IPR053244">
    <property type="entry name" value="HDAC_HD_type_1"/>
</dbReference>
<sequence>MDRSQREQSSSAGKFQRRMSNKPPEELTQSFNRLSLATGSVTAGPHSSPSPSPYQSPSRSFDKNNSHSRHDSPSRAFANHPSVPRRTPKIIGQLATLCPNYSGNGVAPPRPSLSRRASSNFLSTTSPSMRPKSPIPEPPVQPVAPTASSIAQEHFKRELAFHQSTDLQSKTLVIVQDACYGHRFSRPGTSKAGLEQIVERPERLLASVLGVSTAYIRIGRRYDDGQFAPPRP</sequence>
<feature type="region of interest" description="Disordered" evidence="1">
    <location>
        <begin position="102"/>
        <end position="144"/>
    </location>
</feature>
<feature type="compositionally biased region" description="Pro residues" evidence="1">
    <location>
        <begin position="133"/>
        <end position="142"/>
    </location>
</feature>
<reference evidence="2 3" key="1">
    <citation type="submission" date="2015-08" db="EMBL/GenBank/DDBJ databases">
        <title>Emmonsia species relationships and genome sequence.</title>
        <authorList>
            <person name="Cuomo C.A."/>
            <person name="Schwartz I.S."/>
            <person name="Kenyon C."/>
            <person name="De Hoog G.S."/>
            <person name="Govender N.P."/>
            <person name="Botha A."/>
            <person name="Moreno L."/>
            <person name="De Vries M."/>
            <person name="Munoz J.F."/>
            <person name="Stielow J.B."/>
        </authorList>
    </citation>
    <scope>NUCLEOTIDE SEQUENCE [LARGE SCALE GENOMIC DNA]</scope>
    <source>
        <strain evidence="2 3">EI222</strain>
    </source>
</reference>
<feature type="compositionally biased region" description="Basic and acidic residues" evidence="1">
    <location>
        <begin position="60"/>
        <end position="73"/>
    </location>
</feature>
<dbReference type="Proteomes" id="UP000242791">
    <property type="component" value="Unassembled WGS sequence"/>
</dbReference>
<accession>A0A1J9QFQ6</accession>
<dbReference type="VEuPathDB" id="FungiDB:ACJ73_01292"/>
<evidence type="ECO:0000313" key="3">
    <source>
        <dbReference type="Proteomes" id="UP000242791"/>
    </source>
</evidence>
<dbReference type="PANTHER" id="PTHR47558">
    <property type="entry name" value="HISTONE DEACETYLASE HOS3"/>
    <property type="match status" value="1"/>
</dbReference>
<dbReference type="EMBL" id="LGTZ01000113">
    <property type="protein sequence ID" value="OJD27320.1"/>
    <property type="molecule type" value="Genomic_DNA"/>
</dbReference>
<evidence type="ECO:0000313" key="2">
    <source>
        <dbReference type="EMBL" id="OJD27320.1"/>
    </source>
</evidence>
<feature type="region of interest" description="Disordered" evidence="1">
    <location>
        <begin position="1"/>
        <end position="86"/>
    </location>
</feature>
<dbReference type="GO" id="GO:0005634">
    <property type="term" value="C:nucleus"/>
    <property type="evidence" value="ECO:0007669"/>
    <property type="project" value="TreeGrafter"/>
</dbReference>
<dbReference type="STRING" id="1658174.A0A1J9QFQ6"/>
<dbReference type="GO" id="GO:0004407">
    <property type="term" value="F:histone deacetylase activity"/>
    <property type="evidence" value="ECO:0007669"/>
    <property type="project" value="TreeGrafter"/>
</dbReference>
<feature type="compositionally biased region" description="Polar residues" evidence="1">
    <location>
        <begin position="27"/>
        <end position="41"/>
    </location>
</feature>
<gene>
    <name evidence="2" type="ORF">ACJ73_01292</name>
</gene>
<dbReference type="PANTHER" id="PTHR47558:SF1">
    <property type="entry name" value="HISTONE DEACETYLASE HOS3"/>
    <property type="match status" value="1"/>
</dbReference>
<evidence type="ECO:0000256" key="1">
    <source>
        <dbReference type="SAM" id="MobiDB-lite"/>
    </source>
</evidence>
<protein>
    <submittedName>
        <fullName evidence="2">Uncharacterized protein</fullName>
    </submittedName>
</protein>
<keyword evidence="3" id="KW-1185">Reference proteome</keyword>